<dbReference type="InterPro" id="IPR020825">
    <property type="entry name" value="Phe-tRNA_synthase-like_B3/B4"/>
</dbReference>
<name>A0A2S5GHS9_9BACL</name>
<organism evidence="2 3">
    <name type="scientific">Jeotgalibacillus proteolyticus</name>
    <dbReference type="NCBI Taxonomy" id="2082395"/>
    <lineage>
        <taxon>Bacteria</taxon>
        <taxon>Bacillati</taxon>
        <taxon>Bacillota</taxon>
        <taxon>Bacilli</taxon>
        <taxon>Bacillales</taxon>
        <taxon>Caryophanaceae</taxon>
        <taxon>Jeotgalibacillus</taxon>
    </lineage>
</organism>
<protein>
    <recommendedName>
        <fullName evidence="1">B3/B4 tRNA-binding domain-containing protein</fullName>
    </recommendedName>
</protein>
<dbReference type="AlphaFoldDB" id="A0A2S5GHS9"/>
<keyword evidence="3" id="KW-1185">Reference proteome</keyword>
<evidence type="ECO:0000313" key="2">
    <source>
        <dbReference type="EMBL" id="PPA72465.1"/>
    </source>
</evidence>
<dbReference type="SUPFAM" id="SSF56037">
    <property type="entry name" value="PheT/TilS domain"/>
    <property type="match status" value="1"/>
</dbReference>
<dbReference type="Pfam" id="PF03483">
    <property type="entry name" value="B3_4"/>
    <property type="match status" value="1"/>
</dbReference>
<dbReference type="RefSeq" id="WP_104056616.1">
    <property type="nucleotide sequence ID" value="NZ_PREZ01000001.1"/>
</dbReference>
<dbReference type="InterPro" id="IPR005146">
    <property type="entry name" value="B3/B4_tRNA-bd"/>
</dbReference>
<dbReference type="PANTHER" id="PTHR39209">
    <property type="match status" value="1"/>
</dbReference>
<evidence type="ECO:0000313" key="3">
    <source>
        <dbReference type="Proteomes" id="UP000239047"/>
    </source>
</evidence>
<dbReference type="Gene3D" id="3.50.40.10">
    <property type="entry name" value="Phenylalanyl-trna Synthetase, Chain B, domain 3"/>
    <property type="match status" value="1"/>
</dbReference>
<dbReference type="OrthoDB" id="9789812at2"/>
<feature type="domain" description="B3/B4 tRNA-binding" evidence="1">
    <location>
        <begin position="62"/>
        <end position="212"/>
    </location>
</feature>
<dbReference type="EMBL" id="PREZ01000001">
    <property type="protein sequence ID" value="PPA72465.1"/>
    <property type="molecule type" value="Genomic_DNA"/>
</dbReference>
<dbReference type="SMART" id="SM00873">
    <property type="entry name" value="B3_4"/>
    <property type="match status" value="1"/>
</dbReference>
<dbReference type="Proteomes" id="UP000239047">
    <property type="component" value="Unassembled WGS sequence"/>
</dbReference>
<reference evidence="2 3" key="1">
    <citation type="submission" date="2018-02" db="EMBL/GenBank/DDBJ databases">
        <title>Jeotgalibacillus proteolyticum sp. nov. a protease producing bacterium isolated from ocean sediments of Laizhou Bay.</title>
        <authorList>
            <person name="Li Y."/>
        </authorList>
    </citation>
    <scope>NUCLEOTIDE SEQUENCE [LARGE SCALE GENOMIC DNA]</scope>
    <source>
        <strain evidence="2 3">22-7</strain>
    </source>
</reference>
<dbReference type="GO" id="GO:0003723">
    <property type="term" value="F:RNA binding"/>
    <property type="evidence" value="ECO:0007669"/>
    <property type="project" value="InterPro"/>
</dbReference>
<proteinExistence type="predicted"/>
<evidence type="ECO:0000259" key="1">
    <source>
        <dbReference type="SMART" id="SM00873"/>
    </source>
</evidence>
<gene>
    <name evidence="2" type="ORF">C4B60_03570</name>
</gene>
<accession>A0A2S5GHS9</accession>
<sequence>MNVSLHSELLKSKQPLSFGIIQYKDIEVGESPQMLKGRLQLFQESIFFELQDKGVTEFEGIKEWRSIFKNLGKDPNRYRHSAEALYRRIKKQNYLTPIHSAIDLNNFFSLQYQCPIGLYDSFKIDGDIIIRLGSTGEEFEGLNNRLNSAENLLLTADSVGPFGSPFVDSKRTAVSESTSEAIQIIYLTPDQPVENQKKLTRSLMDMFLQIHGGSGEMTILSNQNE</sequence>
<dbReference type="PANTHER" id="PTHR39209:SF2">
    <property type="entry name" value="CYTOPLASMIC PROTEIN"/>
    <property type="match status" value="1"/>
</dbReference>
<dbReference type="GO" id="GO:0004826">
    <property type="term" value="F:phenylalanine-tRNA ligase activity"/>
    <property type="evidence" value="ECO:0007669"/>
    <property type="project" value="InterPro"/>
</dbReference>
<comment type="caution">
    <text evidence="2">The sequence shown here is derived from an EMBL/GenBank/DDBJ whole genome shotgun (WGS) entry which is preliminary data.</text>
</comment>